<comment type="similarity">
    <text evidence="2 10">Belongs to the fimbrial export usher family.</text>
</comment>
<keyword evidence="9 10" id="KW-0998">Cell outer membrane</keyword>
<keyword evidence="14" id="KW-1185">Reference proteome</keyword>
<dbReference type="InterPro" id="IPR018030">
    <property type="entry name" value="Fimbrial_membr_usher_CS"/>
</dbReference>
<evidence type="ECO:0000256" key="6">
    <source>
        <dbReference type="ARBA" id="ARBA00022692"/>
    </source>
</evidence>
<evidence type="ECO:0000256" key="5">
    <source>
        <dbReference type="ARBA" id="ARBA00022558"/>
    </source>
</evidence>
<feature type="domain" description="PapC N-terminal" evidence="12">
    <location>
        <begin position="40"/>
        <end position="191"/>
    </location>
</feature>
<dbReference type="Gene3D" id="2.60.40.2070">
    <property type="match status" value="1"/>
</dbReference>
<dbReference type="GO" id="GO:0009297">
    <property type="term" value="P:pilus assembly"/>
    <property type="evidence" value="ECO:0007669"/>
    <property type="project" value="InterPro"/>
</dbReference>
<evidence type="ECO:0000256" key="7">
    <source>
        <dbReference type="ARBA" id="ARBA00022729"/>
    </source>
</evidence>
<dbReference type="AlphaFoldDB" id="A0A370R1N5"/>
<evidence type="ECO:0000256" key="9">
    <source>
        <dbReference type="ARBA" id="ARBA00023237"/>
    </source>
</evidence>
<keyword evidence="5 10" id="KW-1029">Fimbrium biogenesis</keyword>
<proteinExistence type="inferred from homology"/>
<gene>
    <name evidence="13" type="ORF">C8D90_102305</name>
</gene>
<evidence type="ECO:0000256" key="4">
    <source>
        <dbReference type="ARBA" id="ARBA00022452"/>
    </source>
</evidence>
<dbReference type="Gene3D" id="2.60.40.3110">
    <property type="match status" value="1"/>
</dbReference>
<keyword evidence="7" id="KW-0732">Signal</keyword>
<dbReference type="Proteomes" id="UP000254848">
    <property type="component" value="Unassembled WGS sequence"/>
</dbReference>
<dbReference type="GO" id="GO:0015473">
    <property type="term" value="F:fimbrial usher porin activity"/>
    <property type="evidence" value="ECO:0007669"/>
    <property type="project" value="InterPro"/>
</dbReference>
<evidence type="ECO:0000259" key="11">
    <source>
        <dbReference type="Pfam" id="PF13953"/>
    </source>
</evidence>
<dbReference type="Pfam" id="PF13954">
    <property type="entry name" value="PapC_N"/>
    <property type="match status" value="1"/>
</dbReference>
<keyword evidence="4" id="KW-1134">Transmembrane beta strand</keyword>
<evidence type="ECO:0000256" key="2">
    <source>
        <dbReference type="ARBA" id="ARBA00008064"/>
    </source>
</evidence>
<dbReference type="FunFam" id="2.60.40.3110:FF:000001">
    <property type="entry name" value="Putative fimbrial outer membrane usher"/>
    <property type="match status" value="1"/>
</dbReference>
<dbReference type="RefSeq" id="WP_147291331.1">
    <property type="nucleotide sequence ID" value="NZ_QRAP01000002.1"/>
</dbReference>
<name>A0A370R1N5_9GAMM</name>
<dbReference type="InterPro" id="IPR043142">
    <property type="entry name" value="PapC-like_C_sf"/>
</dbReference>
<dbReference type="InterPro" id="IPR025949">
    <property type="entry name" value="PapC-like_C"/>
</dbReference>
<dbReference type="Pfam" id="PF13953">
    <property type="entry name" value="PapC_C"/>
    <property type="match status" value="1"/>
</dbReference>
<feature type="domain" description="PapC-like C-terminal" evidence="11">
    <location>
        <begin position="794"/>
        <end position="857"/>
    </location>
</feature>
<dbReference type="GO" id="GO:0009279">
    <property type="term" value="C:cell outer membrane"/>
    <property type="evidence" value="ECO:0007669"/>
    <property type="project" value="UniProtKB-SubCell"/>
</dbReference>
<dbReference type="NCBIfam" id="NF011745">
    <property type="entry name" value="PRK15198.1"/>
    <property type="match status" value="1"/>
</dbReference>
<dbReference type="Gene3D" id="3.10.20.410">
    <property type="match status" value="1"/>
</dbReference>
<protein>
    <submittedName>
        <fullName evidence="13">Outer membrane usher protein</fullName>
    </submittedName>
</protein>
<comment type="caution">
    <text evidence="13">The sequence shown here is derived from an EMBL/GenBank/DDBJ whole genome shotgun (WGS) entry which is preliminary data.</text>
</comment>
<keyword evidence="8 10" id="KW-0472">Membrane</keyword>
<dbReference type="InterPro" id="IPR000015">
    <property type="entry name" value="Fimb_usher"/>
</dbReference>
<evidence type="ECO:0000256" key="8">
    <source>
        <dbReference type="ARBA" id="ARBA00023136"/>
    </source>
</evidence>
<reference evidence="13 14" key="1">
    <citation type="submission" date="2018-07" db="EMBL/GenBank/DDBJ databases">
        <title>Genomic Encyclopedia of Type Strains, Phase IV (KMG-IV): sequencing the most valuable type-strain genomes for metagenomic binning, comparative biology and taxonomic classification.</title>
        <authorList>
            <person name="Goeker M."/>
        </authorList>
    </citation>
    <scope>NUCLEOTIDE SEQUENCE [LARGE SCALE GENOMIC DNA]</scope>
    <source>
        <strain evidence="13 14">DSM 103736</strain>
    </source>
</reference>
<accession>A0A370R1N5</accession>
<organism evidence="13 14">
    <name type="scientific">Enterobacillus tribolii</name>
    <dbReference type="NCBI Taxonomy" id="1487935"/>
    <lineage>
        <taxon>Bacteria</taxon>
        <taxon>Pseudomonadati</taxon>
        <taxon>Pseudomonadota</taxon>
        <taxon>Gammaproteobacteria</taxon>
        <taxon>Enterobacterales</taxon>
        <taxon>Hafniaceae</taxon>
        <taxon>Enterobacillus</taxon>
    </lineage>
</organism>
<dbReference type="Gene3D" id="2.60.40.2610">
    <property type="entry name" value="Outer membrane usher protein FimD, plug domain"/>
    <property type="match status" value="1"/>
</dbReference>
<dbReference type="EMBL" id="QRAP01000002">
    <property type="protein sequence ID" value="RDK95822.1"/>
    <property type="molecule type" value="Genomic_DNA"/>
</dbReference>
<dbReference type="Pfam" id="PF00577">
    <property type="entry name" value="Usher"/>
    <property type="match status" value="1"/>
</dbReference>
<evidence type="ECO:0000313" key="14">
    <source>
        <dbReference type="Proteomes" id="UP000254848"/>
    </source>
</evidence>
<dbReference type="PANTHER" id="PTHR30451">
    <property type="entry name" value="OUTER MEMBRANE USHER PROTEIN"/>
    <property type="match status" value="1"/>
</dbReference>
<evidence type="ECO:0000259" key="12">
    <source>
        <dbReference type="Pfam" id="PF13954"/>
    </source>
</evidence>
<dbReference type="OrthoDB" id="6554712at2"/>
<keyword evidence="3 10" id="KW-0813">Transport</keyword>
<evidence type="ECO:0000256" key="10">
    <source>
        <dbReference type="RuleBase" id="RU003884"/>
    </source>
</evidence>
<dbReference type="PANTHER" id="PTHR30451:SF21">
    <property type="entry name" value="FIMBRIAL USHER DOMAIN-CONTAINING PROTEIN YDET-RELATED"/>
    <property type="match status" value="1"/>
</dbReference>
<comment type="subcellular location">
    <subcellularLocation>
        <location evidence="1 10">Cell outer membrane</location>
        <topology evidence="1 10">Multi-pass membrane protein</topology>
    </subcellularLocation>
</comment>
<dbReference type="PROSITE" id="PS01151">
    <property type="entry name" value="FIMBRIAL_USHER"/>
    <property type="match status" value="1"/>
</dbReference>
<evidence type="ECO:0000256" key="1">
    <source>
        <dbReference type="ARBA" id="ARBA00004571"/>
    </source>
</evidence>
<evidence type="ECO:0000256" key="3">
    <source>
        <dbReference type="ARBA" id="ARBA00022448"/>
    </source>
</evidence>
<dbReference type="NCBIfam" id="NF011740">
    <property type="entry name" value="PRK15193.1"/>
    <property type="match status" value="1"/>
</dbReference>
<dbReference type="FunFam" id="2.60.40.2610:FF:000001">
    <property type="entry name" value="Outer membrane fimbrial usher protein"/>
    <property type="match status" value="1"/>
</dbReference>
<keyword evidence="6 10" id="KW-0812">Transmembrane</keyword>
<dbReference type="InterPro" id="IPR025885">
    <property type="entry name" value="PapC_N"/>
</dbReference>
<dbReference type="SUPFAM" id="SSF141729">
    <property type="entry name" value="FimD N-terminal domain-like"/>
    <property type="match status" value="1"/>
</dbReference>
<dbReference type="InterPro" id="IPR037224">
    <property type="entry name" value="PapC_N_sf"/>
</dbReference>
<dbReference type="InterPro" id="IPR042186">
    <property type="entry name" value="FimD_plug_dom"/>
</dbReference>
<sequence length="873" mass="94152">MFRPSLSGGALRNLPAKTGQHLLMLMVLPLYTVSGQAAMTFDASFLSDDPEKVADLSRFEQGNDMLPGVYRADIFLNGRFVETRDVRFAAPESAPDSVAAMELQPCIGTKELALFGIDMNVFNNLRESRGGGDGCNMLAIVPDAGFEFDAERQRLDISLPQMLLSQSARGYIPPEQWDDGIPAALINYGFSGSHTRSQGKESSNYFLNLQSGVNLGAWRLRNYSTASYARQQGAPNRSQWNNVSTYVERAVIALRSQLTLGDSYTPTDIFDSLGFRGAQLASDDSMLPDSLRGFAPVVRGIARGNARVTISQNGYTIYQSYVSPGAFEISDLYPTASSGDLQVSVREADGSVNTFSVPYSAVPLLQREGQLKYAVTFGRFRGNSQQNDPLFTQGMLLFGLPYGLTAYGGGQWGENYASVALGMGKNFGWLGAISADITHALSTLSDGSRNEGQSVRFLYAKSLSETGTNFQLLGYRYSTQGFYTLDESANKYMSGTGNEGTDPQTPEYGGYYNLRYPKRGKVQLNISQQIGDAGSLFITGSRQSYWRTGDTNDLLQLGYNGAIADVNYSLTYSYNRNPWISGSDRLISLMVSLPIGKWLPFGQREGNVNQAGNPAYLTFGGSRDNEGRVNMTAGINGTLLESNNLNYSVQQSHGNKGDGNSGSAGLGYRGGYGSLNLGYNYSAGNRQINYGASGGIVLHANGVTFSQPLGETNVLIKAPGANNVSVENTTGVRTDWRGYAVVPYATVYRENRVALETAHLGDNVDLDAAVAQVVPTKGALVRADFDVRVGARGLFTLRYRGDAVPLGASVTLEDGNSASIVGEEGQVYLSGLPQRGKLDVSWGGSASQRCLAPYVLPGAEARQAISTVTLRCE</sequence>
<evidence type="ECO:0000313" key="13">
    <source>
        <dbReference type="EMBL" id="RDK95822.1"/>
    </source>
</evidence>